<keyword evidence="5 6" id="KW-0472">Membrane</keyword>
<feature type="transmembrane region" description="Helical" evidence="6">
    <location>
        <begin position="387"/>
        <end position="410"/>
    </location>
</feature>
<evidence type="ECO:0000259" key="7">
    <source>
        <dbReference type="Pfam" id="PF02687"/>
    </source>
</evidence>
<feature type="transmembrane region" description="Helical" evidence="6">
    <location>
        <begin position="126"/>
        <end position="151"/>
    </location>
</feature>
<feature type="transmembrane region" description="Helical" evidence="6">
    <location>
        <begin position="102"/>
        <end position="120"/>
    </location>
</feature>
<reference evidence="8 9" key="1">
    <citation type="submission" date="2020-12" db="EMBL/GenBank/DDBJ databases">
        <title>Brachybacterium sp. MASK1Z-5, whole genome shotgun sequence.</title>
        <authorList>
            <person name="Tuo L."/>
        </authorList>
    </citation>
    <scope>NUCLEOTIDE SEQUENCE [LARGE SCALE GENOMIC DNA]</scope>
    <source>
        <strain evidence="8 9">MASK1Z-5</strain>
    </source>
</reference>
<feature type="transmembrane region" description="Helical" evidence="6">
    <location>
        <begin position="210"/>
        <end position="230"/>
    </location>
</feature>
<gene>
    <name evidence="8" type="ORF">I8D64_11475</name>
</gene>
<feature type="transmembrane region" description="Helical" evidence="6">
    <location>
        <begin position="163"/>
        <end position="190"/>
    </location>
</feature>
<feature type="transmembrane region" description="Helical" evidence="6">
    <location>
        <begin position="337"/>
        <end position="360"/>
    </location>
</feature>
<keyword evidence="2" id="KW-1003">Cell membrane</keyword>
<name>A0ABS1BBJ2_9MICO</name>
<evidence type="ECO:0000256" key="3">
    <source>
        <dbReference type="ARBA" id="ARBA00022692"/>
    </source>
</evidence>
<comment type="caution">
    <text evidence="8">The sequence shown here is derived from an EMBL/GenBank/DDBJ whole genome shotgun (WGS) entry which is preliminary data.</text>
</comment>
<evidence type="ECO:0000256" key="4">
    <source>
        <dbReference type="ARBA" id="ARBA00022989"/>
    </source>
</evidence>
<keyword evidence="4 6" id="KW-1133">Transmembrane helix</keyword>
<dbReference type="InterPro" id="IPR003838">
    <property type="entry name" value="ABC3_permease_C"/>
</dbReference>
<evidence type="ECO:0000256" key="5">
    <source>
        <dbReference type="ARBA" id="ARBA00023136"/>
    </source>
</evidence>
<evidence type="ECO:0000256" key="2">
    <source>
        <dbReference type="ARBA" id="ARBA00022475"/>
    </source>
</evidence>
<dbReference type="EMBL" id="JAEDAJ010000006">
    <property type="protein sequence ID" value="MBK0332019.1"/>
    <property type="molecule type" value="Genomic_DNA"/>
</dbReference>
<dbReference type="RefSeq" id="WP_200502863.1">
    <property type="nucleotide sequence ID" value="NZ_JAEDAJ010000006.1"/>
</dbReference>
<evidence type="ECO:0000313" key="9">
    <source>
        <dbReference type="Proteomes" id="UP000612352"/>
    </source>
</evidence>
<feature type="transmembrane region" description="Helical" evidence="6">
    <location>
        <begin position="237"/>
        <end position="255"/>
    </location>
</feature>
<feature type="transmembrane region" description="Helical" evidence="6">
    <location>
        <begin position="294"/>
        <end position="317"/>
    </location>
</feature>
<proteinExistence type="predicted"/>
<feature type="transmembrane region" description="Helical" evidence="6">
    <location>
        <begin position="21"/>
        <end position="44"/>
    </location>
</feature>
<dbReference type="Proteomes" id="UP000612352">
    <property type="component" value="Unassembled WGS sequence"/>
</dbReference>
<organism evidence="8 9">
    <name type="scientific">Brachybacterium halotolerans</name>
    <dbReference type="NCBI Taxonomy" id="2795215"/>
    <lineage>
        <taxon>Bacteria</taxon>
        <taxon>Bacillati</taxon>
        <taxon>Actinomycetota</taxon>
        <taxon>Actinomycetes</taxon>
        <taxon>Micrococcales</taxon>
        <taxon>Dermabacteraceae</taxon>
        <taxon>Brachybacterium</taxon>
    </lineage>
</organism>
<feature type="transmembrane region" description="Helical" evidence="6">
    <location>
        <begin position="422"/>
        <end position="444"/>
    </location>
</feature>
<feature type="transmembrane region" description="Helical" evidence="6">
    <location>
        <begin position="261"/>
        <end position="282"/>
    </location>
</feature>
<feature type="domain" description="ABC3 transporter permease C-terminal" evidence="7">
    <location>
        <begin position="73"/>
        <end position="184"/>
    </location>
</feature>
<dbReference type="Pfam" id="PF02687">
    <property type="entry name" value="FtsX"/>
    <property type="match status" value="1"/>
</dbReference>
<feature type="transmembrane region" description="Helical" evidence="6">
    <location>
        <begin position="64"/>
        <end position="90"/>
    </location>
</feature>
<evidence type="ECO:0000256" key="6">
    <source>
        <dbReference type="SAM" id="Phobius"/>
    </source>
</evidence>
<protein>
    <submittedName>
        <fullName evidence="8">Permease</fullName>
    </submittedName>
</protein>
<keyword evidence="3 6" id="KW-0812">Transmembrane</keyword>
<keyword evidence="9" id="KW-1185">Reference proteome</keyword>
<accession>A0ABS1BBJ2</accession>
<evidence type="ECO:0000313" key="8">
    <source>
        <dbReference type="EMBL" id="MBK0332019.1"/>
    </source>
</evidence>
<evidence type="ECO:0000256" key="1">
    <source>
        <dbReference type="ARBA" id="ARBA00004651"/>
    </source>
</evidence>
<sequence>MSLLSTAPLILRRRGGIATALPIIGFAASTGILATVLGGLGAFASRAAASPVGDGPPTAEASNLSFLMSCAIVATVLLVPSAMSLGSAAAKLSLSRRERDLAAVRLVGGTTAQVGALAVADVLAQALIGSLIGLLAHLAVSPALTALDFGMAPFSVGELLMPLWAYPVLVIAATLLAGASAGIGLAGVAISPLGVARDSRIVRMSVVRLIVWAALIVLFIAAFQILPRIVGGIPNGIGVLIAVLAILMALVIGSVNIVGPFVVWVVARIIAAVAPGPALLVGARRLAADPRAGWRAVSGITFGLVIAGFLTLTSMFGNMDETASERALSTALHTGGLLTLGIAAVLAAVSTGVTQTARVLDQARVYRSQHVAGATVSALQRARIAEIAIPLALAAIVAGLSAAGLLAPVMSGGFAVGAVAQYIASALGALGLVALSVAVSAPLVGRVARSDA</sequence>
<comment type="subcellular location">
    <subcellularLocation>
        <location evidence="1">Cell membrane</location>
        <topology evidence="1">Multi-pass membrane protein</topology>
    </subcellularLocation>
</comment>